<comment type="caution">
    <text evidence="3">The sequence shown here is derived from an EMBL/GenBank/DDBJ whole genome shotgun (WGS) entry which is preliminary data.</text>
</comment>
<evidence type="ECO:0000313" key="3">
    <source>
        <dbReference type="EMBL" id="MCT7357539.1"/>
    </source>
</evidence>
<keyword evidence="2" id="KW-0732">Signal</keyword>
<sequence>MRNETKTKFKKLLFAIAVANSVAASGVVAGEQFAVSEPIETKLNDSVQASSEFLTMISMHPVVDMKGQALDMAAVGMIGGRTDTSGSGERSGTELGAPDGTTWEVAQTDFDVYIKYPTLDIWARYKDFYSRYMKAVFKAIALTRITIGWHGTHAAATTNKATYPLGQDVNKGWLQVMRDQVPENIIGEGKHPGMGKIFIGQSSFNEDYQNLDAAAYDLYQMIPVERRTGDEVVIVGAALVAADIGKTLTEHAGKPSEKKLGITTLSATYGGLKAVQVPNFPDNGLVVTDLKNLHLYYQEDRTRRQNQDEPKRNRINDWISSNDAYAIGDRFAIAAFEPASVVIVNEKTPDTVFRTT</sequence>
<reference evidence="3" key="1">
    <citation type="journal article" date="2022" name="Front. Microbiol.">
        <title>Genome-based taxonomic rearrangement of Oceanobacter-related bacteria including the description of Thalassolituus hydrocarbonoclasticus sp. nov. and Thalassolituus pacificus sp. nov. and emended description of the genus Thalassolituus.</title>
        <authorList>
            <person name="Dong C."/>
            <person name="Wei L."/>
            <person name="Wang J."/>
            <person name="Lai Q."/>
            <person name="Huang Z."/>
            <person name="Shao Z."/>
        </authorList>
    </citation>
    <scope>NUCLEOTIDE SEQUENCE</scope>
    <source>
        <strain evidence="3">59MF3M-4</strain>
    </source>
</reference>
<dbReference type="InterPro" id="IPR006441">
    <property type="entry name" value="Phage_P2_GpN"/>
</dbReference>
<dbReference type="Proteomes" id="UP001147830">
    <property type="component" value="Unassembled WGS sequence"/>
</dbReference>
<dbReference type="EMBL" id="JAOANI010000002">
    <property type="protein sequence ID" value="MCT7357539.1"/>
    <property type="molecule type" value="Genomic_DNA"/>
</dbReference>
<protein>
    <submittedName>
        <fullName evidence="3">Phage major capsid protein, P2 family</fullName>
    </submittedName>
</protein>
<evidence type="ECO:0000313" key="4">
    <source>
        <dbReference type="Proteomes" id="UP001147830"/>
    </source>
</evidence>
<feature type="chain" id="PRO_5040805004" evidence="2">
    <location>
        <begin position="30"/>
        <end position="356"/>
    </location>
</feature>
<evidence type="ECO:0000256" key="1">
    <source>
        <dbReference type="SAM" id="MobiDB-lite"/>
    </source>
</evidence>
<proteinExistence type="predicted"/>
<accession>A0A9X2WC02</accession>
<dbReference type="AlphaFoldDB" id="A0A9X2WC02"/>
<dbReference type="Pfam" id="PF05125">
    <property type="entry name" value="Phage_cap_P2"/>
    <property type="match status" value="1"/>
</dbReference>
<dbReference type="RefSeq" id="WP_260974472.1">
    <property type="nucleotide sequence ID" value="NZ_JAOANI010000002.1"/>
</dbReference>
<reference evidence="3" key="2">
    <citation type="submission" date="2022-08" db="EMBL/GenBank/DDBJ databases">
        <authorList>
            <person name="Dong C."/>
        </authorList>
    </citation>
    <scope>NUCLEOTIDE SEQUENCE</scope>
    <source>
        <strain evidence="3">59MF3M-4</strain>
    </source>
</reference>
<evidence type="ECO:0000256" key="2">
    <source>
        <dbReference type="SAM" id="SignalP"/>
    </source>
</evidence>
<organism evidence="3 4">
    <name type="scientific">Thalassolituus pacificus</name>
    <dbReference type="NCBI Taxonomy" id="2975440"/>
    <lineage>
        <taxon>Bacteria</taxon>
        <taxon>Pseudomonadati</taxon>
        <taxon>Pseudomonadota</taxon>
        <taxon>Gammaproteobacteria</taxon>
        <taxon>Oceanospirillales</taxon>
        <taxon>Oceanospirillaceae</taxon>
        <taxon>Thalassolituus</taxon>
    </lineage>
</organism>
<name>A0A9X2WC02_9GAMM</name>
<keyword evidence="4" id="KW-1185">Reference proteome</keyword>
<gene>
    <name evidence="3" type="ORF">NYR02_00695</name>
</gene>
<dbReference type="NCBIfam" id="TIGR01551">
    <property type="entry name" value="major_capsid_P2"/>
    <property type="match status" value="1"/>
</dbReference>
<feature type="region of interest" description="Disordered" evidence="1">
    <location>
        <begin position="81"/>
        <end position="100"/>
    </location>
</feature>
<feature type="signal peptide" evidence="2">
    <location>
        <begin position="1"/>
        <end position="29"/>
    </location>
</feature>